<evidence type="ECO:0000313" key="3">
    <source>
        <dbReference type="Proteomes" id="UP000287527"/>
    </source>
</evidence>
<gene>
    <name evidence="2" type="ORF">EPI11_07490</name>
</gene>
<evidence type="ECO:0000256" key="1">
    <source>
        <dbReference type="SAM" id="Phobius"/>
    </source>
</evidence>
<keyword evidence="1" id="KW-0472">Membrane</keyword>
<dbReference type="OrthoDB" id="582675at2"/>
<dbReference type="RefSeq" id="WP_128389338.1">
    <property type="nucleotide sequence ID" value="NZ_SBII01000004.1"/>
</dbReference>
<accession>A0A3S3QDI1</accession>
<proteinExistence type="predicted"/>
<reference evidence="2 3" key="1">
    <citation type="submission" date="2019-01" db="EMBL/GenBank/DDBJ databases">
        <title>Flavobacterium sp. nov.,isolated from freshwater.</title>
        <authorList>
            <person name="Zhang R."/>
            <person name="Du Z.-J."/>
        </authorList>
    </citation>
    <scope>NUCLEOTIDE SEQUENCE [LARGE SCALE GENOMIC DNA]</scope>
    <source>
        <strain evidence="2 3">1E403</strain>
    </source>
</reference>
<dbReference type="Proteomes" id="UP000287527">
    <property type="component" value="Unassembled WGS sequence"/>
</dbReference>
<comment type="caution">
    <text evidence="2">The sequence shown here is derived from an EMBL/GenBank/DDBJ whole genome shotgun (WGS) entry which is preliminary data.</text>
</comment>
<evidence type="ECO:0000313" key="2">
    <source>
        <dbReference type="EMBL" id="RWX00856.1"/>
    </source>
</evidence>
<dbReference type="InterPro" id="IPR046139">
    <property type="entry name" value="DUF6141"/>
</dbReference>
<protein>
    <submittedName>
        <fullName evidence="2">Uncharacterized protein</fullName>
    </submittedName>
</protein>
<dbReference type="AlphaFoldDB" id="A0A3S3QDI1"/>
<feature type="transmembrane region" description="Helical" evidence="1">
    <location>
        <begin position="54"/>
        <end position="74"/>
    </location>
</feature>
<feature type="transmembrane region" description="Helical" evidence="1">
    <location>
        <begin position="17"/>
        <end position="42"/>
    </location>
</feature>
<dbReference type="Pfam" id="PF19638">
    <property type="entry name" value="DUF6141"/>
    <property type="match status" value="1"/>
</dbReference>
<keyword evidence="3" id="KW-1185">Reference proteome</keyword>
<sequence>MEHTTLLFLEKQRFMQWWILALLLSPACFIIYGLVTQVFMGITFGDKPMSNEGLIAVAVFQLIFTVLFFMQIMITRIDTNGIHIKFKPYHRKWKFYPWEEIVDCDVKVYSPMLEYGGWGLRAGAYNVSGKVGMLLKFKSRSSLMIGTQKPVELKKVLTKVGKLKTT</sequence>
<organism evidence="2 3">
    <name type="scientific">Flavobacterium cerinum</name>
    <dbReference type="NCBI Taxonomy" id="2502784"/>
    <lineage>
        <taxon>Bacteria</taxon>
        <taxon>Pseudomonadati</taxon>
        <taxon>Bacteroidota</taxon>
        <taxon>Flavobacteriia</taxon>
        <taxon>Flavobacteriales</taxon>
        <taxon>Flavobacteriaceae</taxon>
        <taxon>Flavobacterium</taxon>
    </lineage>
</organism>
<keyword evidence="1" id="KW-0812">Transmembrane</keyword>
<dbReference type="EMBL" id="SBII01000004">
    <property type="protein sequence ID" value="RWX00856.1"/>
    <property type="molecule type" value="Genomic_DNA"/>
</dbReference>
<keyword evidence="1" id="KW-1133">Transmembrane helix</keyword>
<name>A0A3S3QDI1_9FLAO</name>